<accession>A0A0U1M5M8</accession>
<dbReference type="Pfam" id="PF24494">
    <property type="entry name" value="DUF7587"/>
    <property type="match status" value="1"/>
</dbReference>
<proteinExistence type="predicted"/>
<organism evidence="2 3">
    <name type="scientific">Talaromyces islandicus</name>
    <name type="common">Penicillium islandicum</name>
    <dbReference type="NCBI Taxonomy" id="28573"/>
    <lineage>
        <taxon>Eukaryota</taxon>
        <taxon>Fungi</taxon>
        <taxon>Dikarya</taxon>
        <taxon>Ascomycota</taxon>
        <taxon>Pezizomycotina</taxon>
        <taxon>Eurotiomycetes</taxon>
        <taxon>Eurotiomycetidae</taxon>
        <taxon>Eurotiales</taxon>
        <taxon>Trichocomaceae</taxon>
        <taxon>Talaromyces</taxon>
        <taxon>Talaromyces sect. Islandici</taxon>
    </lineage>
</organism>
<dbReference type="OMA" id="ECATFIS"/>
<dbReference type="AlphaFoldDB" id="A0A0U1M5M8"/>
<dbReference type="OrthoDB" id="5429427at2759"/>
<keyword evidence="3" id="KW-1185">Reference proteome</keyword>
<sequence>MFSNGDGFQAHGHYLMDLSHWLNKGKIERHLNWSDRSTEPTPFISVFDNYGDAIGRAKFLANKGYRDVFIACIDSHSLRPTTISIAFADERVVELLAWESDDGTTFISMQAIGQCFGIFGVQQSEWLVLDLIPPAMITCYQQVKA</sequence>
<dbReference type="Proteomes" id="UP000054383">
    <property type="component" value="Unassembled WGS sequence"/>
</dbReference>
<dbReference type="EMBL" id="CVMT01000008">
    <property type="protein sequence ID" value="CRG90827.1"/>
    <property type="molecule type" value="Genomic_DNA"/>
</dbReference>
<evidence type="ECO:0000313" key="2">
    <source>
        <dbReference type="EMBL" id="CRG90827.1"/>
    </source>
</evidence>
<dbReference type="InterPro" id="IPR056009">
    <property type="entry name" value="DUF7587"/>
</dbReference>
<protein>
    <recommendedName>
        <fullName evidence="1">DUF7587 domain-containing protein</fullName>
    </recommendedName>
</protein>
<gene>
    <name evidence="2" type="ORF">PISL3812_07873</name>
</gene>
<reference evidence="2 3" key="1">
    <citation type="submission" date="2015-04" db="EMBL/GenBank/DDBJ databases">
        <authorList>
            <person name="Syromyatnikov M.Y."/>
            <person name="Popov V.N."/>
        </authorList>
    </citation>
    <scope>NUCLEOTIDE SEQUENCE [LARGE SCALE GENOMIC DNA]</scope>
    <source>
        <strain evidence="2">WF-38-12</strain>
    </source>
</reference>
<feature type="domain" description="DUF7587" evidence="1">
    <location>
        <begin position="26"/>
        <end position="140"/>
    </location>
</feature>
<name>A0A0U1M5M8_TALIS</name>
<evidence type="ECO:0000313" key="3">
    <source>
        <dbReference type="Proteomes" id="UP000054383"/>
    </source>
</evidence>
<evidence type="ECO:0000259" key="1">
    <source>
        <dbReference type="Pfam" id="PF24494"/>
    </source>
</evidence>